<dbReference type="EMBL" id="BONF01000040">
    <property type="protein sequence ID" value="GIF84783.1"/>
    <property type="molecule type" value="Genomic_DNA"/>
</dbReference>
<evidence type="ECO:0000256" key="4">
    <source>
        <dbReference type="ARBA" id="ARBA00022692"/>
    </source>
</evidence>
<evidence type="ECO:0000256" key="2">
    <source>
        <dbReference type="ARBA" id="ARBA00022448"/>
    </source>
</evidence>
<comment type="subcellular location">
    <subcellularLocation>
        <location evidence="1">Cell membrane</location>
        <topology evidence="1">Multi-pass membrane protein</topology>
    </subcellularLocation>
</comment>
<feature type="domain" description="PDGLE" evidence="8">
    <location>
        <begin position="234"/>
        <end position="334"/>
    </location>
</feature>
<dbReference type="AlphaFoldDB" id="A0A8J3JTM1"/>
<evidence type="ECO:0000259" key="8">
    <source>
        <dbReference type="Pfam" id="PF13190"/>
    </source>
</evidence>
<keyword evidence="6 7" id="KW-0472">Membrane</keyword>
<evidence type="ECO:0000256" key="3">
    <source>
        <dbReference type="ARBA" id="ARBA00022475"/>
    </source>
</evidence>
<dbReference type="Gene3D" id="1.10.1760.20">
    <property type="match status" value="1"/>
</dbReference>
<dbReference type="InterPro" id="IPR025937">
    <property type="entry name" value="PDGLE_dom"/>
</dbReference>
<sequence>MNIAMHISNGIIGGPVSLAYGVVAVVLLAFCLSKARQDLSERLAPMAGLVAAFIFAVQMLNFPVLPGVSGHLLGGALAAALVGPWVGALCVSVVLIVQALIFADGGLSALGLNISNMALLGTAVGYLVLVGLMKLLPRTAAGVGLAVFFASVLSVVLASQGFVLQFVLGGDVPLTIGYGEISATMAGVHALIGVGEGLIAAVTVTTVAKVRPDLVYALHGDRLARPAESGLPTRTFVLAGLAVAAVLAGGVSYLASGDPDGLDATTLTGCTVDADGVITGGSCIAQQAADHELGGSFLADYGITGVDNATGLAGLIGVALTFAIGLAIFWGVRRRRTAAATAPQAPDTVGAEK</sequence>
<feature type="transmembrane region" description="Helical" evidence="7">
    <location>
        <begin position="114"/>
        <end position="133"/>
    </location>
</feature>
<evidence type="ECO:0000256" key="6">
    <source>
        <dbReference type="ARBA" id="ARBA00023136"/>
    </source>
</evidence>
<dbReference type="GO" id="GO:0000041">
    <property type="term" value="P:transition metal ion transport"/>
    <property type="evidence" value="ECO:0007669"/>
    <property type="project" value="InterPro"/>
</dbReference>
<evidence type="ECO:0000313" key="10">
    <source>
        <dbReference type="Proteomes" id="UP000601223"/>
    </source>
</evidence>
<feature type="transmembrane region" description="Helical" evidence="7">
    <location>
        <begin position="139"/>
        <end position="158"/>
    </location>
</feature>
<keyword evidence="10" id="KW-1185">Reference proteome</keyword>
<evidence type="ECO:0000313" key="9">
    <source>
        <dbReference type="EMBL" id="GIF84783.1"/>
    </source>
</evidence>
<comment type="caution">
    <text evidence="9">The sequence shown here is derived from an EMBL/GenBank/DDBJ whole genome shotgun (WGS) entry which is preliminary data.</text>
</comment>
<feature type="transmembrane region" description="Helical" evidence="7">
    <location>
        <begin position="43"/>
        <end position="64"/>
    </location>
</feature>
<keyword evidence="5 7" id="KW-1133">Transmembrane helix</keyword>
<dbReference type="PANTHER" id="PTHR34229:SF1">
    <property type="entry name" value="METAL TRANSPORT PROTEIN HI_1621-RELATED"/>
    <property type="match status" value="1"/>
</dbReference>
<feature type="transmembrane region" description="Helical" evidence="7">
    <location>
        <begin position="235"/>
        <end position="255"/>
    </location>
</feature>
<dbReference type="Pfam" id="PF01891">
    <property type="entry name" value="CbiM"/>
    <property type="match status" value="1"/>
</dbReference>
<organism evidence="9 10">
    <name type="scientific">Catellatospora bangladeshensis</name>
    <dbReference type="NCBI Taxonomy" id="310355"/>
    <lineage>
        <taxon>Bacteria</taxon>
        <taxon>Bacillati</taxon>
        <taxon>Actinomycetota</taxon>
        <taxon>Actinomycetes</taxon>
        <taxon>Micromonosporales</taxon>
        <taxon>Micromonosporaceae</taxon>
        <taxon>Catellatospora</taxon>
    </lineage>
</organism>
<protein>
    <recommendedName>
        <fullName evidence="8">PDGLE domain-containing protein</fullName>
    </recommendedName>
</protein>
<proteinExistence type="predicted"/>
<evidence type="ECO:0000256" key="5">
    <source>
        <dbReference type="ARBA" id="ARBA00022989"/>
    </source>
</evidence>
<evidence type="ECO:0000256" key="1">
    <source>
        <dbReference type="ARBA" id="ARBA00004651"/>
    </source>
</evidence>
<gene>
    <name evidence="9" type="ORF">Cba03nite_61320</name>
</gene>
<keyword evidence="2" id="KW-0813">Transport</keyword>
<feature type="transmembrane region" description="Helical" evidence="7">
    <location>
        <begin position="312"/>
        <end position="332"/>
    </location>
</feature>
<name>A0A8J3JTM1_9ACTN</name>
<dbReference type="InterPro" id="IPR002751">
    <property type="entry name" value="CbiM/NikMN"/>
</dbReference>
<dbReference type="GO" id="GO:0005886">
    <property type="term" value="C:plasma membrane"/>
    <property type="evidence" value="ECO:0007669"/>
    <property type="project" value="UniProtKB-SubCell"/>
</dbReference>
<feature type="transmembrane region" description="Helical" evidence="7">
    <location>
        <begin position="76"/>
        <end position="102"/>
    </location>
</feature>
<evidence type="ECO:0000256" key="7">
    <source>
        <dbReference type="SAM" id="Phobius"/>
    </source>
</evidence>
<dbReference type="Pfam" id="PF13190">
    <property type="entry name" value="PDGLE"/>
    <property type="match status" value="1"/>
</dbReference>
<keyword evidence="3" id="KW-1003">Cell membrane</keyword>
<dbReference type="Proteomes" id="UP000601223">
    <property type="component" value="Unassembled WGS sequence"/>
</dbReference>
<reference evidence="9 10" key="1">
    <citation type="submission" date="2021-01" db="EMBL/GenBank/DDBJ databases">
        <title>Whole genome shotgun sequence of Catellatospora bangladeshensis NBRC 107357.</title>
        <authorList>
            <person name="Komaki H."/>
            <person name="Tamura T."/>
        </authorList>
    </citation>
    <scope>NUCLEOTIDE SEQUENCE [LARGE SCALE GENOMIC DNA]</scope>
    <source>
        <strain evidence="9 10">NBRC 107357</strain>
    </source>
</reference>
<accession>A0A8J3JTM1</accession>
<keyword evidence="4 7" id="KW-0812">Transmembrane</keyword>
<feature type="transmembrane region" description="Helical" evidence="7">
    <location>
        <begin position="12"/>
        <end position="31"/>
    </location>
</feature>
<dbReference type="PANTHER" id="PTHR34229">
    <property type="entry name" value="METAL TRANSPORT PROTEIN HI_1621-RELATED"/>
    <property type="match status" value="1"/>
</dbReference>